<feature type="modified residue" description="4-aspartylphosphate" evidence="9">
    <location>
        <position position="568"/>
    </location>
</feature>
<dbReference type="PROSITE" id="PS50110">
    <property type="entry name" value="RESPONSE_REGULATORY"/>
    <property type="match status" value="1"/>
</dbReference>
<dbReference type="InterPro" id="IPR013656">
    <property type="entry name" value="PAS_4"/>
</dbReference>
<evidence type="ECO:0000313" key="14">
    <source>
        <dbReference type="EMBL" id="QDT24746.1"/>
    </source>
</evidence>
<dbReference type="Gene3D" id="3.30.450.20">
    <property type="entry name" value="PAS domain"/>
    <property type="match status" value="2"/>
</dbReference>
<dbReference type="Proteomes" id="UP000315647">
    <property type="component" value="Chromosome"/>
</dbReference>
<dbReference type="SUPFAM" id="SSF47384">
    <property type="entry name" value="Homodimeric domain of signal transducing histidine kinase"/>
    <property type="match status" value="1"/>
</dbReference>
<evidence type="ECO:0000259" key="12">
    <source>
        <dbReference type="PROSITE" id="PS50112"/>
    </source>
</evidence>
<evidence type="ECO:0000256" key="5">
    <source>
        <dbReference type="ARBA" id="ARBA00022741"/>
    </source>
</evidence>
<organism evidence="14 15">
    <name type="scientific">Gimesia panareensis</name>
    <dbReference type="NCBI Taxonomy" id="2527978"/>
    <lineage>
        <taxon>Bacteria</taxon>
        <taxon>Pseudomonadati</taxon>
        <taxon>Planctomycetota</taxon>
        <taxon>Planctomycetia</taxon>
        <taxon>Planctomycetales</taxon>
        <taxon>Planctomycetaceae</taxon>
        <taxon>Gimesia</taxon>
    </lineage>
</organism>
<dbReference type="SUPFAM" id="SSF55785">
    <property type="entry name" value="PYP-like sensor domain (PAS domain)"/>
    <property type="match status" value="2"/>
</dbReference>
<keyword evidence="3 9" id="KW-0597">Phosphoprotein</keyword>
<dbReference type="GO" id="GO:0006355">
    <property type="term" value="P:regulation of DNA-templated transcription"/>
    <property type="evidence" value="ECO:0007669"/>
    <property type="project" value="InterPro"/>
</dbReference>
<dbReference type="InterPro" id="IPR000700">
    <property type="entry name" value="PAS-assoc_C"/>
</dbReference>
<reference evidence="14 15" key="1">
    <citation type="submission" date="2019-03" db="EMBL/GenBank/DDBJ databases">
        <title>Deep-cultivation of Planctomycetes and their phenomic and genomic characterization uncovers novel biology.</title>
        <authorList>
            <person name="Wiegand S."/>
            <person name="Jogler M."/>
            <person name="Boedeker C."/>
            <person name="Pinto D."/>
            <person name="Vollmers J."/>
            <person name="Rivas-Marin E."/>
            <person name="Kohn T."/>
            <person name="Peeters S.H."/>
            <person name="Heuer A."/>
            <person name="Rast P."/>
            <person name="Oberbeckmann S."/>
            <person name="Bunk B."/>
            <person name="Jeske O."/>
            <person name="Meyerdierks A."/>
            <person name="Storesund J.E."/>
            <person name="Kallscheuer N."/>
            <person name="Luecker S."/>
            <person name="Lage O.M."/>
            <person name="Pohl T."/>
            <person name="Merkel B.J."/>
            <person name="Hornburger P."/>
            <person name="Mueller R.-W."/>
            <person name="Bruemmer F."/>
            <person name="Labrenz M."/>
            <person name="Spormann A.M."/>
            <person name="Op den Camp H."/>
            <person name="Overmann J."/>
            <person name="Amann R."/>
            <person name="Jetten M.S.M."/>
            <person name="Mascher T."/>
            <person name="Medema M.H."/>
            <person name="Devos D.P."/>
            <person name="Kaster A.-K."/>
            <person name="Ovreas L."/>
            <person name="Rohde M."/>
            <person name="Galperin M.Y."/>
            <person name="Jogler C."/>
        </authorList>
    </citation>
    <scope>NUCLEOTIDE SEQUENCE [LARGE SCALE GENOMIC DNA]</scope>
    <source>
        <strain evidence="14 15">Enr10</strain>
    </source>
</reference>
<evidence type="ECO:0000256" key="3">
    <source>
        <dbReference type="ARBA" id="ARBA00022553"/>
    </source>
</evidence>
<dbReference type="PROSITE" id="PS50113">
    <property type="entry name" value="PAC"/>
    <property type="match status" value="1"/>
</dbReference>
<dbReference type="EC" id="2.7.13.3" evidence="2"/>
<dbReference type="PANTHER" id="PTHR43065">
    <property type="entry name" value="SENSOR HISTIDINE KINASE"/>
    <property type="match status" value="1"/>
</dbReference>
<evidence type="ECO:0000259" key="13">
    <source>
        <dbReference type="PROSITE" id="PS50113"/>
    </source>
</evidence>
<evidence type="ECO:0000313" key="15">
    <source>
        <dbReference type="Proteomes" id="UP000315647"/>
    </source>
</evidence>
<dbReference type="SUPFAM" id="SSF55874">
    <property type="entry name" value="ATPase domain of HSP90 chaperone/DNA topoisomerase II/histidine kinase"/>
    <property type="match status" value="1"/>
</dbReference>
<dbReference type="SMART" id="SM00387">
    <property type="entry name" value="HATPase_c"/>
    <property type="match status" value="1"/>
</dbReference>
<dbReference type="Gene3D" id="3.30.565.10">
    <property type="entry name" value="Histidine kinase-like ATPase, C-terminal domain"/>
    <property type="match status" value="1"/>
</dbReference>
<accession>A0A517PZI2</accession>
<feature type="domain" description="PAC" evidence="13">
    <location>
        <begin position="201"/>
        <end position="253"/>
    </location>
</feature>
<gene>
    <name evidence="14" type="ORF">Enr10x_00360</name>
</gene>
<dbReference type="NCBIfam" id="TIGR00229">
    <property type="entry name" value="sensory_box"/>
    <property type="match status" value="2"/>
</dbReference>
<dbReference type="EMBL" id="CP037421">
    <property type="protein sequence ID" value="QDT24746.1"/>
    <property type="molecule type" value="Genomic_DNA"/>
</dbReference>
<dbReference type="InterPro" id="IPR035965">
    <property type="entry name" value="PAS-like_dom_sf"/>
</dbReference>
<dbReference type="CDD" id="cd00082">
    <property type="entry name" value="HisKA"/>
    <property type="match status" value="1"/>
</dbReference>
<evidence type="ECO:0000256" key="4">
    <source>
        <dbReference type="ARBA" id="ARBA00022679"/>
    </source>
</evidence>
<keyword evidence="4" id="KW-0808">Transferase</keyword>
<comment type="catalytic activity">
    <reaction evidence="1">
        <text>ATP + protein L-histidine = ADP + protein N-phospho-L-histidine.</text>
        <dbReference type="EC" id="2.7.13.3"/>
    </reaction>
</comment>
<dbReference type="InterPro" id="IPR036097">
    <property type="entry name" value="HisK_dim/P_sf"/>
</dbReference>
<dbReference type="Pfam" id="PF08448">
    <property type="entry name" value="PAS_4"/>
    <property type="match status" value="1"/>
</dbReference>
<feature type="domain" description="PAS" evidence="12">
    <location>
        <begin position="10"/>
        <end position="76"/>
    </location>
</feature>
<dbReference type="Pfam" id="PF00512">
    <property type="entry name" value="HisKA"/>
    <property type="match status" value="1"/>
</dbReference>
<name>A0A517PZI2_9PLAN</name>
<evidence type="ECO:0000259" key="11">
    <source>
        <dbReference type="PROSITE" id="PS50110"/>
    </source>
</evidence>
<dbReference type="SMART" id="SM00388">
    <property type="entry name" value="HisKA"/>
    <property type="match status" value="1"/>
</dbReference>
<evidence type="ECO:0000256" key="7">
    <source>
        <dbReference type="ARBA" id="ARBA00022840"/>
    </source>
</evidence>
<proteinExistence type="predicted"/>
<dbReference type="InterPro" id="IPR003594">
    <property type="entry name" value="HATPase_dom"/>
</dbReference>
<keyword evidence="15" id="KW-1185">Reference proteome</keyword>
<dbReference type="CDD" id="cd00130">
    <property type="entry name" value="PAS"/>
    <property type="match status" value="1"/>
</dbReference>
<dbReference type="Pfam" id="PF00989">
    <property type="entry name" value="PAS"/>
    <property type="match status" value="1"/>
</dbReference>
<feature type="domain" description="Response regulatory" evidence="11">
    <location>
        <begin position="517"/>
        <end position="633"/>
    </location>
</feature>
<evidence type="ECO:0000256" key="6">
    <source>
        <dbReference type="ARBA" id="ARBA00022777"/>
    </source>
</evidence>
<keyword evidence="6" id="KW-0418">Kinase</keyword>
<dbReference type="InterPro" id="IPR000014">
    <property type="entry name" value="PAS"/>
</dbReference>
<dbReference type="GO" id="GO:0005524">
    <property type="term" value="F:ATP binding"/>
    <property type="evidence" value="ECO:0007669"/>
    <property type="project" value="UniProtKB-KW"/>
</dbReference>
<dbReference type="InterPro" id="IPR013767">
    <property type="entry name" value="PAS_fold"/>
</dbReference>
<dbReference type="Pfam" id="PF02518">
    <property type="entry name" value="HATPase_c"/>
    <property type="match status" value="1"/>
</dbReference>
<dbReference type="InterPro" id="IPR001789">
    <property type="entry name" value="Sig_transdc_resp-reg_receiver"/>
</dbReference>
<dbReference type="SMART" id="SM00448">
    <property type="entry name" value="REC"/>
    <property type="match status" value="1"/>
</dbReference>
<dbReference type="RefSeq" id="WP_145447787.1">
    <property type="nucleotide sequence ID" value="NZ_CP037421.1"/>
</dbReference>
<keyword evidence="7" id="KW-0067">ATP-binding</keyword>
<dbReference type="AlphaFoldDB" id="A0A517PZI2"/>
<dbReference type="InterPro" id="IPR004358">
    <property type="entry name" value="Sig_transdc_His_kin-like_C"/>
</dbReference>
<evidence type="ECO:0000256" key="2">
    <source>
        <dbReference type="ARBA" id="ARBA00012438"/>
    </source>
</evidence>
<dbReference type="PROSITE" id="PS50112">
    <property type="entry name" value="PAS"/>
    <property type="match status" value="1"/>
</dbReference>
<dbReference type="InterPro" id="IPR003661">
    <property type="entry name" value="HisK_dim/P_dom"/>
</dbReference>
<dbReference type="InterPro" id="IPR011006">
    <property type="entry name" value="CheY-like_superfamily"/>
</dbReference>
<dbReference type="Gene3D" id="3.40.50.2300">
    <property type="match status" value="1"/>
</dbReference>
<dbReference type="GO" id="GO:0000155">
    <property type="term" value="F:phosphorelay sensor kinase activity"/>
    <property type="evidence" value="ECO:0007669"/>
    <property type="project" value="InterPro"/>
</dbReference>
<evidence type="ECO:0000256" key="1">
    <source>
        <dbReference type="ARBA" id="ARBA00000085"/>
    </source>
</evidence>
<dbReference type="InterPro" id="IPR005467">
    <property type="entry name" value="His_kinase_dom"/>
</dbReference>
<evidence type="ECO:0000256" key="8">
    <source>
        <dbReference type="ARBA" id="ARBA00023012"/>
    </source>
</evidence>
<dbReference type="InterPro" id="IPR036890">
    <property type="entry name" value="HATPase_C_sf"/>
</dbReference>
<keyword evidence="5" id="KW-0547">Nucleotide-binding</keyword>
<dbReference type="PROSITE" id="PS50109">
    <property type="entry name" value="HIS_KIN"/>
    <property type="match status" value="1"/>
</dbReference>
<dbReference type="CDD" id="cd00156">
    <property type="entry name" value="REC"/>
    <property type="match status" value="1"/>
</dbReference>
<dbReference type="SMART" id="SM00091">
    <property type="entry name" value="PAS"/>
    <property type="match status" value="2"/>
</dbReference>
<dbReference type="PANTHER" id="PTHR43065:SF42">
    <property type="entry name" value="TWO-COMPONENT SENSOR PPRA"/>
    <property type="match status" value="1"/>
</dbReference>
<feature type="domain" description="Histidine kinase" evidence="10">
    <location>
        <begin position="273"/>
        <end position="496"/>
    </location>
</feature>
<evidence type="ECO:0000259" key="10">
    <source>
        <dbReference type="PROSITE" id="PS50109"/>
    </source>
</evidence>
<protein>
    <recommendedName>
        <fullName evidence="2">histidine kinase</fullName>
        <ecNumber evidence="2">2.7.13.3</ecNumber>
    </recommendedName>
</protein>
<dbReference type="PRINTS" id="PR00344">
    <property type="entry name" value="BCTRLSENSOR"/>
</dbReference>
<evidence type="ECO:0000256" key="9">
    <source>
        <dbReference type="PROSITE-ProRule" id="PRU00169"/>
    </source>
</evidence>
<dbReference type="SUPFAM" id="SSF52172">
    <property type="entry name" value="CheY-like"/>
    <property type="match status" value="1"/>
</dbReference>
<keyword evidence="8" id="KW-0902">Two-component regulatory system</keyword>
<sequence>MNRLNWHQAVLQNMVDAVIAVDDRQQIMLVNPAAERLLGQQLKEIQGQAFFDIFIFQNEQIRTEMHRRLESVLQTGTPSIFVDHASLTNREGRHLVISGDIAPIYGHASKIMGALVVIYAGKSELNPGLRTEDLQSFVTNAPIAIALFDKNMRYLATSQRWIDAYHLDNEILPGRSHYEVFPEIPNHWKVAHQQALSGTTLRDEELFLRKDGSVQWDRWILQPWYESPTSIGGILALTEDFTDRKHLEQENQELLEQLVASQKIESIGRLTAGIAHDFNNMLNVIQGHVGLALLEKDLNQPLYEHLTEIRDAADRSTDLIQQLLGFASKEDHEPRLVNVNQTIEEMLGILRRLINEEVELVWEPESEGCIVKMDPSQLDQILANLCVNASDAISGIGKITLQTLSREFDQDFCALHPGYLPGQFAVLAVSDTGTGMDEETQTRIFEPFFTTKPAGKGTGIGLSTVFGIVQQNQGFIQVESQPGCGSTFQVFLPCRRDETPSHLVEPAFRTPGGTDEMILLIEDEPMLAKISREILLSLGYRVITATSPRDGIQMMMDFKGTIDLLITDVVMPEMSGKELFRAIQELQPDLKVLYMSGYSANVLDEHGIDKEHAWFLKKPFSRDELAVKVRQVLELS</sequence>
<dbReference type="Gene3D" id="1.10.287.130">
    <property type="match status" value="1"/>
</dbReference>
<dbReference type="Pfam" id="PF00072">
    <property type="entry name" value="Response_reg"/>
    <property type="match status" value="1"/>
</dbReference>